<feature type="domain" description="PD-(D/E)XK endonuclease-like" evidence="1">
    <location>
        <begin position="566"/>
        <end position="781"/>
    </location>
</feature>
<evidence type="ECO:0000313" key="4">
    <source>
        <dbReference type="EMBL" id="EAK0468538.1"/>
    </source>
</evidence>
<evidence type="ECO:0000313" key="3">
    <source>
        <dbReference type="EMBL" id="EAK0453052.1"/>
    </source>
</evidence>
<proteinExistence type="predicted"/>
<dbReference type="Pfam" id="PF12705">
    <property type="entry name" value="PDDEXK_1"/>
    <property type="match status" value="1"/>
</dbReference>
<organism evidence="4">
    <name type="scientific">Campylobacter fetus</name>
    <dbReference type="NCBI Taxonomy" id="196"/>
    <lineage>
        <taxon>Bacteria</taxon>
        <taxon>Pseudomonadati</taxon>
        <taxon>Campylobacterota</taxon>
        <taxon>Epsilonproteobacteria</taxon>
        <taxon>Campylobacterales</taxon>
        <taxon>Campylobacteraceae</taxon>
        <taxon>Campylobacter</taxon>
    </lineage>
</organism>
<gene>
    <name evidence="3" type="ORF">AAH17_05205</name>
    <name evidence="4" type="ORF">AAH24_04020</name>
    <name evidence="2" type="ORF">BVH53_02215</name>
</gene>
<accession>A0A5L4L5X8</accession>
<dbReference type="EMBL" id="AABQDW010000002">
    <property type="protein sequence ID" value="EAI5407525.1"/>
    <property type="molecule type" value="Genomic_DNA"/>
</dbReference>
<dbReference type="InterPro" id="IPR027417">
    <property type="entry name" value="P-loop_NTPase"/>
</dbReference>
<dbReference type="Proteomes" id="UP000557842">
    <property type="component" value="Unassembled WGS sequence"/>
</dbReference>
<dbReference type="EMBL" id="AACCXM010000002">
    <property type="protein sequence ID" value="EAK0468538.1"/>
    <property type="molecule type" value="Genomic_DNA"/>
</dbReference>
<dbReference type="Gene3D" id="3.90.320.10">
    <property type="match status" value="1"/>
</dbReference>
<name>A0A5L4L5X8_CAMFE</name>
<sequence>MNYTPNRILNVLSSSRNVREFYIINSRSNSLVSKAITIARFEQQIVIVPNLKKASQIDRLLIMQKAAKSVQNISSVINVGSQFFAFLKNSDYLFSFFKELKREFVSIKDLVRSDTYANYDEHLSILEELLKLYLIMLKEAGFYDDISLPDEYQINYDFIKNYDEIKIKLDGIFSKLDWYILCEISKYVSVIIEFSSSKFNQKTIESISEICETSFEIGFDYVLNLSRKTVISKVKIEKNTDIKLKSFSIRSLQCAYVFDEISNFVRCGIDPKKIAVVLPDESFYEILKNADERNMLNYAMGKSFTTEPVFVLLNTLKSALDQDLVYEYDESYLSKNSSLDSLISALNYFKFDTDLYSNLNKIYNQSCDFDRFNSAISSIISKFTLSIEVKTILLNEAFLIGVLLQNTSLRFGNLFEIFLMNLKEAKLSIVGGAEVTVMGVLESRSGNYDGVIIIDFNDDIVPKRSQKEMFLSSSVRKKAGLISHQDRENLQRFYYESLINRAKKVSISYLSDEESILSRFARDFSFRIDEKYTQNAYLNSLKSGGIKLSLEKKDIYLRHDFFATELSFSRLNTYLACKRKYYYRYILGIKEYRGFDKDISSHLGSTIHSALQEYFSKFKTKFVKKEFLELFKKYENTIDTLDSEIFKAGLAKFEESQNTHFNSGFSVFECEKELKNEFCGVKITGKIDRIDKSADTFMLIDYKSGTVPKKSFQLSFYEALFGHNSISFYYDIKNEYKFIPNDTNTDELAQCINGLKDEFKNEVCFDRNEKACQYCAYFVFCKKELK</sequence>
<dbReference type="InterPro" id="IPR011604">
    <property type="entry name" value="PDDEXK-like_dom_sf"/>
</dbReference>
<dbReference type="RefSeq" id="WP_065844106.1">
    <property type="nucleotide sequence ID" value="NZ_AABUZP020000024.1"/>
</dbReference>
<dbReference type="SUPFAM" id="SSF52540">
    <property type="entry name" value="P-loop containing nucleoside triphosphate hydrolases"/>
    <property type="match status" value="1"/>
</dbReference>
<reference evidence="4 5" key="1">
    <citation type="submission" date="2018-05" db="EMBL/GenBank/DDBJ databases">
        <authorList>
            <consortium name="PulseNet: The National Subtyping Network for Foodborne Disease Surveillance"/>
            <person name="Tarr C.L."/>
            <person name="Trees E."/>
            <person name="Katz L.S."/>
            <person name="Carleton-Romer H.A."/>
            <person name="Stroika S."/>
            <person name="Kucerova Z."/>
            <person name="Roache K.F."/>
            <person name="Sabol A.L."/>
            <person name="Besser J."/>
            <person name="Gerner-Smidt P."/>
        </authorList>
    </citation>
    <scope>NUCLEOTIDE SEQUENCE</scope>
    <source>
        <strain evidence="3">2014D-0197</strain>
        <strain evidence="2 5">2016D-0221</strain>
        <strain evidence="4">D4313</strain>
    </source>
</reference>
<evidence type="ECO:0000259" key="1">
    <source>
        <dbReference type="Pfam" id="PF12705"/>
    </source>
</evidence>
<evidence type="ECO:0000313" key="5">
    <source>
        <dbReference type="Proteomes" id="UP000557842"/>
    </source>
</evidence>
<evidence type="ECO:0000313" key="2">
    <source>
        <dbReference type="EMBL" id="EAI5407525.1"/>
    </source>
</evidence>
<dbReference type="EMBL" id="AACCXK010000007">
    <property type="protein sequence ID" value="EAK0453052.1"/>
    <property type="molecule type" value="Genomic_DNA"/>
</dbReference>
<protein>
    <submittedName>
        <fullName evidence="4">Dna2/Cas4 domain-containing protein</fullName>
    </submittedName>
</protein>
<comment type="caution">
    <text evidence="4">The sequence shown here is derived from an EMBL/GenBank/DDBJ whole genome shotgun (WGS) entry which is preliminary data.</text>
</comment>
<dbReference type="AlphaFoldDB" id="A0A5L4L5X8"/>
<dbReference type="InterPro" id="IPR038726">
    <property type="entry name" value="PDDEXK_AddAB-type"/>
</dbReference>